<keyword evidence="2" id="KW-0732">Signal</keyword>
<dbReference type="Gene3D" id="3.40.50.410">
    <property type="entry name" value="von Willebrand factor, type A domain"/>
    <property type="match status" value="1"/>
</dbReference>
<reference evidence="4" key="1">
    <citation type="submission" date="2022-05" db="EMBL/GenBank/DDBJ databases">
        <authorList>
            <person name="Tuo L."/>
        </authorList>
    </citation>
    <scope>NUCLEOTIDE SEQUENCE</scope>
    <source>
        <strain evidence="4">BSK12Z-4</strain>
    </source>
</reference>
<evidence type="ECO:0000256" key="1">
    <source>
        <dbReference type="SAM" id="MobiDB-lite"/>
    </source>
</evidence>
<proteinExistence type="predicted"/>
<feature type="signal peptide" evidence="2">
    <location>
        <begin position="1"/>
        <end position="29"/>
    </location>
</feature>
<gene>
    <name evidence="4" type="ORF">M8330_16075</name>
</gene>
<comment type="caution">
    <text evidence="4">The sequence shown here is derived from an EMBL/GenBank/DDBJ whole genome shotgun (WGS) entry which is preliminary data.</text>
</comment>
<evidence type="ECO:0000313" key="5">
    <source>
        <dbReference type="Proteomes" id="UP001139485"/>
    </source>
</evidence>
<accession>A0A9X2D9G4</accession>
<protein>
    <submittedName>
        <fullName evidence="4">VWA domain-containing protein</fullName>
    </submittedName>
</protein>
<dbReference type="SUPFAM" id="SSF53300">
    <property type="entry name" value="vWA-like"/>
    <property type="match status" value="1"/>
</dbReference>
<evidence type="ECO:0000259" key="3">
    <source>
        <dbReference type="PROSITE" id="PS50234"/>
    </source>
</evidence>
<dbReference type="InterPro" id="IPR002035">
    <property type="entry name" value="VWF_A"/>
</dbReference>
<feature type="chain" id="PRO_5040989341" evidence="2">
    <location>
        <begin position="30"/>
        <end position="324"/>
    </location>
</feature>
<evidence type="ECO:0000256" key="2">
    <source>
        <dbReference type="SAM" id="SignalP"/>
    </source>
</evidence>
<dbReference type="RefSeq" id="WP_250828144.1">
    <property type="nucleotide sequence ID" value="NZ_JAMOIL010000023.1"/>
</dbReference>
<dbReference type="SMART" id="SM00327">
    <property type="entry name" value="VWA"/>
    <property type="match status" value="1"/>
</dbReference>
<dbReference type="EMBL" id="JAMOIL010000023">
    <property type="protein sequence ID" value="MCM0621808.1"/>
    <property type="molecule type" value="Genomic_DNA"/>
</dbReference>
<feature type="compositionally biased region" description="Low complexity" evidence="1">
    <location>
        <begin position="214"/>
        <end position="230"/>
    </location>
</feature>
<feature type="region of interest" description="Disordered" evidence="1">
    <location>
        <begin position="198"/>
        <end position="230"/>
    </location>
</feature>
<dbReference type="PROSITE" id="PS50234">
    <property type="entry name" value="VWFA"/>
    <property type="match status" value="1"/>
</dbReference>
<sequence>MRTTMLLVRRLLLAAAVLGLALGVGQRDAVPPADPLELDVVVVLDRTTSMAAADAARSDDSADGRTRVAAALVDVEALAAALPGVRVAVVTVGEEATLRAPFTTDAEGLQRQLDQVLVEEPFSGTGSTLATGTDLVADLLARAPATGEEPARTAVVLLSDGEQTAPAATARGTAEAWAALADDVDAALVLGYGTREGATMPADAGRVPPLGSSPDAGTDATTDRAAPAAPLIDPATGQAAVTRYDPVVLDAVADALDGTVEHRTTLAGMPDLATALAAEAIGDPDAGTPGRGTLWWWALAVALLALPEVLRGTRRALDRTGDAP</sequence>
<name>A0A9X2D9G4_9ACTN</name>
<organism evidence="4 5">
    <name type="scientific">Nocardioides bruguierae</name>
    <dbReference type="NCBI Taxonomy" id="2945102"/>
    <lineage>
        <taxon>Bacteria</taxon>
        <taxon>Bacillati</taxon>
        <taxon>Actinomycetota</taxon>
        <taxon>Actinomycetes</taxon>
        <taxon>Propionibacteriales</taxon>
        <taxon>Nocardioidaceae</taxon>
        <taxon>Nocardioides</taxon>
    </lineage>
</organism>
<dbReference type="Pfam" id="PF13519">
    <property type="entry name" value="VWA_2"/>
    <property type="match status" value="1"/>
</dbReference>
<dbReference type="CDD" id="cd00198">
    <property type="entry name" value="vWFA"/>
    <property type="match status" value="1"/>
</dbReference>
<dbReference type="Proteomes" id="UP001139485">
    <property type="component" value="Unassembled WGS sequence"/>
</dbReference>
<feature type="domain" description="VWFA" evidence="3">
    <location>
        <begin position="39"/>
        <end position="193"/>
    </location>
</feature>
<evidence type="ECO:0000313" key="4">
    <source>
        <dbReference type="EMBL" id="MCM0621808.1"/>
    </source>
</evidence>
<dbReference type="AlphaFoldDB" id="A0A9X2D9G4"/>
<dbReference type="InterPro" id="IPR036465">
    <property type="entry name" value="vWFA_dom_sf"/>
</dbReference>
<keyword evidence="5" id="KW-1185">Reference proteome</keyword>